<evidence type="ECO:0000313" key="1">
    <source>
        <dbReference type="EMBL" id="KAI4325449.1"/>
    </source>
</evidence>
<comment type="caution">
    <text evidence="1">The sequence shown here is derived from an EMBL/GenBank/DDBJ whole genome shotgun (WGS) entry which is preliminary data.</text>
</comment>
<gene>
    <name evidence="1" type="ORF">MLD38_030850</name>
</gene>
<accession>A0ACB9MQ04</accession>
<proteinExistence type="predicted"/>
<sequence length="342" mass="36705">MVMEMECVEAAALKSSFRRELVVGKAGALQPFPEEFCCGGVGVGVGAPCEDFLVDELFDFPNEEDLVGGRIEEEQEEVENEQKSWERNDGLKGEGAAVVPCGYGNSDAKVELAAVQTGELSVPGDDLADLEWLSHFVEESFSGFTSPFPAATFLGKANSAAKGEGGAKAEVPGEENRVFKTPVHARARRSRRPRTGGKGWMLGSPSLSETSSSSSSSSSSNCITSDTVALPNLESETLMKKQRKWGSHGSGPPGQGAARKCSHCGVQKTPQWRAGPMGSKTLCNACGVRFKSGRLFPEYRPACSPTFSSELHSNHHRKVLEMRRKKESLPVQTEPGLAVSSF</sequence>
<organism evidence="1 2">
    <name type="scientific">Melastoma candidum</name>
    <dbReference type="NCBI Taxonomy" id="119954"/>
    <lineage>
        <taxon>Eukaryota</taxon>
        <taxon>Viridiplantae</taxon>
        <taxon>Streptophyta</taxon>
        <taxon>Embryophyta</taxon>
        <taxon>Tracheophyta</taxon>
        <taxon>Spermatophyta</taxon>
        <taxon>Magnoliopsida</taxon>
        <taxon>eudicotyledons</taxon>
        <taxon>Gunneridae</taxon>
        <taxon>Pentapetalae</taxon>
        <taxon>rosids</taxon>
        <taxon>malvids</taxon>
        <taxon>Myrtales</taxon>
        <taxon>Melastomataceae</taxon>
        <taxon>Melastomatoideae</taxon>
        <taxon>Melastomateae</taxon>
        <taxon>Melastoma</taxon>
    </lineage>
</organism>
<dbReference type="EMBL" id="CM042888">
    <property type="protein sequence ID" value="KAI4325449.1"/>
    <property type="molecule type" value="Genomic_DNA"/>
</dbReference>
<dbReference type="Proteomes" id="UP001057402">
    <property type="component" value="Chromosome 9"/>
</dbReference>
<evidence type="ECO:0000313" key="2">
    <source>
        <dbReference type="Proteomes" id="UP001057402"/>
    </source>
</evidence>
<name>A0ACB9MQ04_9MYRT</name>
<reference evidence="2" key="1">
    <citation type="journal article" date="2023" name="Front. Plant Sci.">
        <title>Chromosomal-level genome assembly of Melastoma candidum provides insights into trichome evolution.</title>
        <authorList>
            <person name="Zhong Y."/>
            <person name="Wu W."/>
            <person name="Sun C."/>
            <person name="Zou P."/>
            <person name="Liu Y."/>
            <person name="Dai S."/>
            <person name="Zhou R."/>
        </authorList>
    </citation>
    <scope>NUCLEOTIDE SEQUENCE [LARGE SCALE GENOMIC DNA]</scope>
</reference>
<keyword evidence="2" id="KW-1185">Reference proteome</keyword>
<protein>
    <submittedName>
        <fullName evidence="1">Uncharacterized protein</fullName>
    </submittedName>
</protein>